<dbReference type="GO" id="GO:0005829">
    <property type="term" value="C:cytosol"/>
    <property type="evidence" value="ECO:0007669"/>
    <property type="project" value="TreeGrafter"/>
</dbReference>
<dbReference type="PANTHER" id="PTHR11365">
    <property type="entry name" value="5-OXOPROLINASE RELATED"/>
    <property type="match status" value="1"/>
</dbReference>
<dbReference type="InterPro" id="IPR045079">
    <property type="entry name" value="Oxoprolinase-like"/>
</dbReference>
<keyword evidence="3" id="KW-1185">Reference proteome</keyword>
<protein>
    <submittedName>
        <fullName evidence="2">N-methylhydantoinase B</fullName>
    </submittedName>
</protein>
<dbReference type="RefSeq" id="WP_090399419.1">
    <property type="nucleotide sequence ID" value="NZ_FNEN01000016.1"/>
</dbReference>
<dbReference type="InterPro" id="IPR003692">
    <property type="entry name" value="Hydantoinase_B"/>
</dbReference>
<dbReference type="Pfam" id="PF02538">
    <property type="entry name" value="Hydantoinase_B"/>
    <property type="match status" value="1"/>
</dbReference>
<dbReference type="EMBL" id="FNEN01000016">
    <property type="protein sequence ID" value="SDJ13149.1"/>
    <property type="molecule type" value="Genomic_DNA"/>
</dbReference>
<dbReference type="GO" id="GO:0017168">
    <property type="term" value="F:5-oxoprolinase (ATP-hydrolyzing) activity"/>
    <property type="evidence" value="ECO:0007669"/>
    <property type="project" value="TreeGrafter"/>
</dbReference>
<gene>
    <name evidence="2" type="ORF">SAMN04488123_11613</name>
</gene>
<reference evidence="2 3" key="1">
    <citation type="submission" date="2016-10" db="EMBL/GenBank/DDBJ databases">
        <authorList>
            <person name="de Groot N.N."/>
        </authorList>
    </citation>
    <scope>NUCLEOTIDE SEQUENCE [LARGE SCALE GENOMIC DNA]</scope>
    <source>
        <strain evidence="2 3">DSM 21771</strain>
    </source>
</reference>
<name>A0A1G8R886_9BACI</name>
<dbReference type="AlphaFoldDB" id="A0A1G8R886"/>
<dbReference type="PANTHER" id="PTHR11365:SF23">
    <property type="entry name" value="HYPOTHETICAL 5-OXOPROLINASE (EUROFUNG)-RELATED"/>
    <property type="match status" value="1"/>
</dbReference>
<proteinExistence type="predicted"/>
<evidence type="ECO:0000313" key="2">
    <source>
        <dbReference type="EMBL" id="SDJ13149.1"/>
    </source>
</evidence>
<dbReference type="OrthoDB" id="102473at2"/>
<accession>A0A1G8R886</accession>
<evidence type="ECO:0000313" key="3">
    <source>
        <dbReference type="Proteomes" id="UP000198853"/>
    </source>
</evidence>
<dbReference type="GO" id="GO:0006749">
    <property type="term" value="P:glutathione metabolic process"/>
    <property type="evidence" value="ECO:0007669"/>
    <property type="project" value="TreeGrafter"/>
</dbReference>
<evidence type="ECO:0000259" key="1">
    <source>
        <dbReference type="Pfam" id="PF02538"/>
    </source>
</evidence>
<sequence length="577" mass="63213">MSLEQNLKENPITTEIIRNALISAAEEMNESLARSSYSPIIYEMKDCSVGIFNENAELLGQSSGLPFFLGNLDECINLTTNYIGGKDKYSPGDVYLLNDSYLAGAHLNDMTVISPIFYQEELVGFSATRAHWLDVGAKDPGSPTDATEIYQEGIRIPPTKIYSKGEPVKDVIDLITMNSRFQGSALGDLNAQIAACRTGERRFNEVINNYGLEKVRRAVDDIFKQSEIIDRDNIASIPDGIYEEEGYLDNDGVTNDPVRVKVKVIVERENINIDLTGTSLQRTGMTNCGKAQTISACRVAFKHLIGSESPVTGGNFKTMKVFVPERTIMSAEEPAACGWYFTPLGLLIDLVIKALSPVLKDQSAAAHYGDSMVITLYGSDNREDTSFLYVEPTAGGWGGFAKDDGQSGLINNANGDFKNMPVEVLEGKYPLKLKHYGLRNNSGGPGKSRGGLGVIREYEICSDDASLTLWFERSITPAWGLFEGQSGSPPNVTVQKNDSVESMLKVSGKSLESGDIVKVETGGGGGFGPPFHRTPELVREDVLDGYIDTNDALNEYGVVLTEDWEIDYEETLNQRNK</sequence>
<feature type="domain" description="Hydantoinase B/oxoprolinase" evidence="1">
    <location>
        <begin position="10"/>
        <end position="530"/>
    </location>
</feature>
<dbReference type="Proteomes" id="UP000198853">
    <property type="component" value="Unassembled WGS sequence"/>
</dbReference>
<organism evidence="2 3">
    <name type="scientific">Natribacillus halophilus</name>
    <dbReference type="NCBI Taxonomy" id="549003"/>
    <lineage>
        <taxon>Bacteria</taxon>
        <taxon>Bacillati</taxon>
        <taxon>Bacillota</taxon>
        <taxon>Bacilli</taxon>
        <taxon>Bacillales</taxon>
        <taxon>Bacillaceae</taxon>
        <taxon>Natribacillus</taxon>
    </lineage>
</organism>